<name>A0A7C1FKE0_9CHLR</name>
<comment type="caution">
    <text evidence="1">The sequence shown here is derived from an EMBL/GenBank/DDBJ whole genome shotgun (WGS) entry which is preliminary data.</text>
</comment>
<evidence type="ECO:0008006" key="2">
    <source>
        <dbReference type="Google" id="ProtNLM"/>
    </source>
</evidence>
<gene>
    <name evidence="1" type="ORF">ENQ20_16340</name>
</gene>
<evidence type="ECO:0000313" key="1">
    <source>
        <dbReference type="EMBL" id="HDX33034.1"/>
    </source>
</evidence>
<organism evidence="1">
    <name type="scientific">Caldilinea aerophila</name>
    <dbReference type="NCBI Taxonomy" id="133453"/>
    <lineage>
        <taxon>Bacteria</taxon>
        <taxon>Bacillati</taxon>
        <taxon>Chloroflexota</taxon>
        <taxon>Caldilineae</taxon>
        <taxon>Caldilineales</taxon>
        <taxon>Caldilineaceae</taxon>
        <taxon>Caldilinea</taxon>
    </lineage>
</organism>
<reference evidence="1" key="1">
    <citation type="journal article" date="2020" name="mSystems">
        <title>Genome- and Community-Level Interaction Insights into Carbon Utilization and Element Cycling Functions of Hydrothermarchaeota in Hydrothermal Sediment.</title>
        <authorList>
            <person name="Zhou Z."/>
            <person name="Liu Y."/>
            <person name="Xu W."/>
            <person name="Pan J."/>
            <person name="Luo Z.H."/>
            <person name="Li M."/>
        </authorList>
    </citation>
    <scope>NUCLEOTIDE SEQUENCE [LARGE SCALE GENOMIC DNA]</scope>
    <source>
        <strain evidence="1">SpSt-289</strain>
    </source>
</reference>
<sequence>MQLLSFAELLTVWEENWRRPPLWQGLALLAAACPEESVETLMQEPLGRFNARLWTFRLGYFGSLLTAVTDCSGCGEKVEVTLDIAALCNGFEPQDAASRQESISWQEIIGDAGAVRFRLPLLGDLMGAGEATSFEEASRKLIQSCVETSNALSDELLVAISAKIEEADPLALLELHGLCPQCGQAWSGFLDAASFVWSELQTWAERTLREVHLLARAYGWREHEILALSPTRRQAYLRMIYG</sequence>
<proteinExistence type="predicted"/>
<dbReference type="AlphaFoldDB" id="A0A7C1FKE0"/>
<protein>
    <recommendedName>
        <fullName evidence="2">Phage baseplate protein</fullName>
    </recommendedName>
</protein>
<accession>A0A7C1FKE0</accession>
<dbReference type="EMBL" id="DSMG01000167">
    <property type="protein sequence ID" value="HDX33034.1"/>
    <property type="molecule type" value="Genomic_DNA"/>
</dbReference>